<dbReference type="Gene3D" id="1.20.120.330">
    <property type="entry name" value="Nucleotidyltransferases domain 2"/>
    <property type="match status" value="1"/>
</dbReference>
<protein>
    <recommendedName>
        <fullName evidence="4">HEPN domain-containing protein</fullName>
    </recommendedName>
</protein>
<accession>A0A0G0JCM2</accession>
<keyword evidence="1" id="KW-0472">Membrane</keyword>
<keyword evidence="1" id="KW-0812">Transmembrane</keyword>
<reference evidence="2 3" key="1">
    <citation type="journal article" date="2015" name="Nature">
        <title>rRNA introns, odd ribosomes, and small enigmatic genomes across a large radiation of phyla.</title>
        <authorList>
            <person name="Brown C.T."/>
            <person name="Hug L.A."/>
            <person name="Thomas B.C."/>
            <person name="Sharon I."/>
            <person name="Castelle C.J."/>
            <person name="Singh A."/>
            <person name="Wilkins M.J."/>
            <person name="Williams K.H."/>
            <person name="Banfield J.F."/>
        </authorList>
    </citation>
    <scope>NUCLEOTIDE SEQUENCE [LARGE SCALE GENOMIC DNA]</scope>
</reference>
<evidence type="ECO:0008006" key="4">
    <source>
        <dbReference type="Google" id="ProtNLM"/>
    </source>
</evidence>
<gene>
    <name evidence="2" type="ORF">US86_C0021G0007</name>
</gene>
<proteinExistence type="predicted"/>
<evidence type="ECO:0000313" key="3">
    <source>
        <dbReference type="Proteomes" id="UP000034235"/>
    </source>
</evidence>
<evidence type="ECO:0000256" key="1">
    <source>
        <dbReference type="SAM" id="Phobius"/>
    </source>
</evidence>
<keyword evidence="1" id="KW-1133">Transmembrane helix</keyword>
<organism evidence="2 3">
    <name type="scientific">Candidatus Daviesbacteria bacterium GW2011_GWA2_38_24</name>
    <dbReference type="NCBI Taxonomy" id="1618422"/>
    <lineage>
        <taxon>Bacteria</taxon>
        <taxon>Candidatus Daviesiibacteriota</taxon>
    </lineage>
</organism>
<name>A0A0G0JCM2_9BACT</name>
<comment type="caution">
    <text evidence="2">The sequence shown here is derived from an EMBL/GenBank/DDBJ whole genome shotgun (WGS) entry which is preliminary data.</text>
</comment>
<dbReference type="AlphaFoldDB" id="A0A0G0JCM2"/>
<sequence>MPQIDEHLKWCLKDPKRLIKTKPGLDLAQKHVKKSEYNYGVVQTLEKLKIYDWAFNVGFYAVYHCFLAILSKYGYESRNQACTITALHTLINDKKLDLDKDLVTQFDTLDVEKNITNPTVR</sequence>
<feature type="non-terminal residue" evidence="2">
    <location>
        <position position="121"/>
    </location>
</feature>
<feature type="transmembrane region" description="Helical" evidence="1">
    <location>
        <begin position="53"/>
        <end position="70"/>
    </location>
</feature>
<dbReference type="Proteomes" id="UP000034235">
    <property type="component" value="Unassembled WGS sequence"/>
</dbReference>
<dbReference type="EMBL" id="LBUP01000021">
    <property type="protein sequence ID" value="KKQ64457.1"/>
    <property type="molecule type" value="Genomic_DNA"/>
</dbReference>
<evidence type="ECO:0000313" key="2">
    <source>
        <dbReference type="EMBL" id="KKQ64457.1"/>
    </source>
</evidence>